<dbReference type="EMBL" id="CAADEY010000004">
    <property type="protein sequence ID" value="VFJ43115.1"/>
    <property type="molecule type" value="Genomic_DNA"/>
</dbReference>
<evidence type="ECO:0000313" key="1">
    <source>
        <dbReference type="EMBL" id="VFJ43115.1"/>
    </source>
</evidence>
<dbReference type="EMBL" id="CAADEX010000249">
    <property type="protein sequence ID" value="VFJ69602.1"/>
    <property type="molecule type" value="Genomic_DNA"/>
</dbReference>
<sequence length="41" mass="4601">MTDCRQRFVEAGDAMCALVTALKPWRSTVVVPVLPQPFPLR</sequence>
<proteinExistence type="predicted"/>
<organism evidence="2">
    <name type="scientific">Candidatus Kentrum sp. DK</name>
    <dbReference type="NCBI Taxonomy" id="2126562"/>
    <lineage>
        <taxon>Bacteria</taxon>
        <taxon>Pseudomonadati</taxon>
        <taxon>Pseudomonadota</taxon>
        <taxon>Gammaproteobacteria</taxon>
        <taxon>Candidatus Kentrum</taxon>
    </lineage>
</organism>
<dbReference type="AlphaFoldDB" id="A0A450TP26"/>
<gene>
    <name evidence="2" type="ORF">BECKDK2373B_GA0170837_12493</name>
    <name evidence="1" type="ORF">BECKDK2373C_GA0170839_10048</name>
</gene>
<name>A0A450TP26_9GAMM</name>
<protein>
    <submittedName>
        <fullName evidence="2">Uncharacterized protein</fullName>
    </submittedName>
</protein>
<evidence type="ECO:0000313" key="2">
    <source>
        <dbReference type="EMBL" id="VFJ69602.1"/>
    </source>
</evidence>
<reference evidence="2" key="1">
    <citation type="submission" date="2019-02" db="EMBL/GenBank/DDBJ databases">
        <authorList>
            <person name="Gruber-Vodicka R. H."/>
            <person name="Seah K. B. B."/>
        </authorList>
    </citation>
    <scope>NUCLEOTIDE SEQUENCE</scope>
    <source>
        <strain evidence="1">BECK_DK161</strain>
        <strain evidence="2">BECK_DK47</strain>
    </source>
</reference>
<accession>A0A450TP26</accession>